<keyword evidence="3" id="KW-1003">Cell membrane</keyword>
<evidence type="ECO:0000256" key="7">
    <source>
        <dbReference type="SAM" id="Phobius"/>
    </source>
</evidence>
<dbReference type="RefSeq" id="WP_068499480.1">
    <property type="nucleotide sequence ID" value="NZ_LWQU01000130.1"/>
</dbReference>
<feature type="transmembrane region" description="Helical" evidence="7">
    <location>
        <begin position="420"/>
        <end position="438"/>
    </location>
</feature>
<dbReference type="Proteomes" id="UP000078543">
    <property type="component" value="Unassembled WGS sequence"/>
</dbReference>
<feature type="transmembrane region" description="Helical" evidence="7">
    <location>
        <begin position="390"/>
        <end position="408"/>
    </location>
</feature>
<dbReference type="Pfam" id="PF13440">
    <property type="entry name" value="Polysacc_synt_3"/>
    <property type="match status" value="1"/>
</dbReference>
<dbReference type="PANTHER" id="PTHR30250">
    <property type="entry name" value="PST FAMILY PREDICTED COLANIC ACID TRANSPORTER"/>
    <property type="match status" value="1"/>
</dbReference>
<reference evidence="8 9" key="1">
    <citation type="submission" date="2016-04" db="EMBL/GenBank/DDBJ databases">
        <title>Draft genome sequence of freshwater magnetotactic bacteria Magnetospirillum marisnigri SP-1 and Magnetospirillum moscoviense BB-1.</title>
        <authorList>
            <person name="Koziaeva V."/>
            <person name="Dziuba M.V."/>
            <person name="Ivanov T.M."/>
            <person name="Kuznetsov B."/>
            <person name="Grouzdev D.S."/>
        </authorList>
    </citation>
    <scope>NUCLEOTIDE SEQUENCE [LARGE SCALE GENOMIC DNA]</scope>
    <source>
        <strain evidence="8 9">BB-1</strain>
    </source>
</reference>
<dbReference type="EMBL" id="LWQU01000130">
    <property type="protein sequence ID" value="OAN51570.1"/>
    <property type="molecule type" value="Genomic_DNA"/>
</dbReference>
<keyword evidence="6 7" id="KW-0472">Membrane</keyword>
<evidence type="ECO:0000313" key="9">
    <source>
        <dbReference type="Proteomes" id="UP000078543"/>
    </source>
</evidence>
<name>A0A178MS70_9PROT</name>
<comment type="similarity">
    <text evidence="2">Belongs to the polysaccharide synthase family.</text>
</comment>
<feature type="transmembrane region" description="Helical" evidence="7">
    <location>
        <begin position="120"/>
        <end position="141"/>
    </location>
</feature>
<dbReference type="AlphaFoldDB" id="A0A178MS70"/>
<sequence length="500" mass="53258">MDPADTGTVGRAMVRGTLWMVSMRWVIRLIGLVNTAILARLLSPTDFGLVAVAMIAVDLIITITDGDIEMALVRAADAPAELLHTGWTLKIIAGIVAWGLVTALAVPVSIHFGDPRIADILRIVALRPLILGFESIGIIWFRRTLNFAMEFRYLVGQRVLSFLSGIALVLVLRDYSALAWSMPAQALVTVALSHAIAPATPGLRLSLSCWRDFWQFSRWQILFNAARLAGERCDPLVISRLGTLGETGLYVVGFDLAMMPTREIMLPAGRALMPTYARVAHDAKALAGSFRLVLGFAAIIACAVGVGMSVIAEDAVLVVLGEQWRGAIPFVRWLGIFGALEGVWLMLDPVLIASGRERTLAFANLAFAVIAVIAVTAAATVLGIDAIPAARIAVMVAVLAGIFVRILAWKWISPAELASILWRPVAAAAGMAAAITLLHPDSLSSPLAGMAVDIALGAAVYPALLLGLWRLSGCPGGPESALLGTALARWRHRRTPGPDG</sequence>
<evidence type="ECO:0000256" key="3">
    <source>
        <dbReference type="ARBA" id="ARBA00022475"/>
    </source>
</evidence>
<organism evidence="8 9">
    <name type="scientific">Magnetospirillum moscoviense</name>
    <dbReference type="NCBI Taxonomy" id="1437059"/>
    <lineage>
        <taxon>Bacteria</taxon>
        <taxon>Pseudomonadati</taxon>
        <taxon>Pseudomonadota</taxon>
        <taxon>Alphaproteobacteria</taxon>
        <taxon>Rhodospirillales</taxon>
        <taxon>Rhodospirillaceae</taxon>
        <taxon>Magnetospirillum</taxon>
    </lineage>
</organism>
<comment type="caution">
    <text evidence="8">The sequence shown here is derived from an EMBL/GenBank/DDBJ whole genome shotgun (WGS) entry which is preliminary data.</text>
</comment>
<accession>A0A178MS70</accession>
<feature type="transmembrane region" description="Helical" evidence="7">
    <location>
        <begin position="153"/>
        <end position="172"/>
    </location>
</feature>
<dbReference type="GO" id="GO:0005886">
    <property type="term" value="C:plasma membrane"/>
    <property type="evidence" value="ECO:0007669"/>
    <property type="project" value="UniProtKB-SubCell"/>
</dbReference>
<protein>
    <recommendedName>
        <fullName evidence="10">Lipopolysaccharide biosynthesis protein</fullName>
    </recommendedName>
</protein>
<feature type="transmembrane region" description="Helical" evidence="7">
    <location>
        <begin position="25"/>
        <end position="42"/>
    </location>
</feature>
<keyword evidence="4 7" id="KW-0812">Transmembrane</keyword>
<evidence type="ECO:0000313" key="8">
    <source>
        <dbReference type="EMBL" id="OAN51570.1"/>
    </source>
</evidence>
<proteinExistence type="inferred from homology"/>
<evidence type="ECO:0000256" key="4">
    <source>
        <dbReference type="ARBA" id="ARBA00022692"/>
    </source>
</evidence>
<keyword evidence="9" id="KW-1185">Reference proteome</keyword>
<dbReference type="PANTHER" id="PTHR30250:SF10">
    <property type="entry name" value="LIPOPOLYSACCHARIDE BIOSYNTHESIS PROTEIN WZXC"/>
    <property type="match status" value="1"/>
</dbReference>
<dbReference type="STRING" id="1437059.A6A05_01530"/>
<feature type="transmembrane region" description="Helical" evidence="7">
    <location>
        <begin position="87"/>
        <end position="108"/>
    </location>
</feature>
<evidence type="ECO:0000256" key="2">
    <source>
        <dbReference type="ARBA" id="ARBA00007430"/>
    </source>
</evidence>
<feature type="transmembrane region" description="Helical" evidence="7">
    <location>
        <begin position="450"/>
        <end position="469"/>
    </location>
</feature>
<dbReference type="InterPro" id="IPR050833">
    <property type="entry name" value="Poly_Biosynth_Transport"/>
</dbReference>
<feature type="transmembrane region" description="Helical" evidence="7">
    <location>
        <begin position="324"/>
        <end position="347"/>
    </location>
</feature>
<dbReference type="OrthoDB" id="7605542at2"/>
<feature type="transmembrane region" description="Helical" evidence="7">
    <location>
        <begin position="359"/>
        <end position="384"/>
    </location>
</feature>
<evidence type="ECO:0000256" key="5">
    <source>
        <dbReference type="ARBA" id="ARBA00022989"/>
    </source>
</evidence>
<feature type="transmembrane region" description="Helical" evidence="7">
    <location>
        <begin position="292"/>
        <end position="312"/>
    </location>
</feature>
<evidence type="ECO:0000256" key="1">
    <source>
        <dbReference type="ARBA" id="ARBA00004651"/>
    </source>
</evidence>
<comment type="subcellular location">
    <subcellularLocation>
        <location evidence="1">Cell membrane</location>
        <topology evidence="1">Multi-pass membrane protein</topology>
    </subcellularLocation>
</comment>
<feature type="transmembrane region" description="Helical" evidence="7">
    <location>
        <begin position="48"/>
        <end position="66"/>
    </location>
</feature>
<keyword evidence="5 7" id="KW-1133">Transmembrane helix</keyword>
<evidence type="ECO:0000256" key="6">
    <source>
        <dbReference type="ARBA" id="ARBA00023136"/>
    </source>
</evidence>
<gene>
    <name evidence="8" type="ORF">A6A05_01530</name>
</gene>
<evidence type="ECO:0008006" key="10">
    <source>
        <dbReference type="Google" id="ProtNLM"/>
    </source>
</evidence>